<reference evidence="2" key="1">
    <citation type="submission" date="2020-10" db="EMBL/GenBank/DDBJ databases">
        <authorList>
            <person name="Gilroy R."/>
        </authorList>
    </citation>
    <scope>NUCLEOTIDE SEQUENCE</scope>
    <source>
        <strain evidence="2">CHK187-14744</strain>
    </source>
</reference>
<dbReference type="EMBL" id="DVLT01000073">
    <property type="protein sequence ID" value="HIU03804.1"/>
    <property type="molecule type" value="Genomic_DNA"/>
</dbReference>
<gene>
    <name evidence="2" type="ORF">IAB63_11190</name>
</gene>
<dbReference type="Proteomes" id="UP000824164">
    <property type="component" value="Unassembled WGS sequence"/>
</dbReference>
<dbReference type="PROSITE" id="PS51257">
    <property type="entry name" value="PROKAR_LIPOPROTEIN"/>
    <property type="match status" value="1"/>
</dbReference>
<evidence type="ECO:0000313" key="2">
    <source>
        <dbReference type="EMBL" id="HIU03804.1"/>
    </source>
</evidence>
<comment type="caution">
    <text evidence="2">The sequence shown here is derived from an EMBL/GenBank/DDBJ whole genome shotgun (WGS) entry which is preliminary data.</text>
</comment>
<proteinExistence type="predicted"/>
<evidence type="ECO:0000313" key="3">
    <source>
        <dbReference type="Proteomes" id="UP000824164"/>
    </source>
</evidence>
<reference evidence="2" key="2">
    <citation type="journal article" date="2021" name="PeerJ">
        <title>Extensive microbial diversity within the chicken gut microbiome revealed by metagenomics and culture.</title>
        <authorList>
            <person name="Gilroy R."/>
            <person name="Ravi A."/>
            <person name="Getino M."/>
            <person name="Pursley I."/>
            <person name="Horton D.L."/>
            <person name="Alikhan N.F."/>
            <person name="Baker D."/>
            <person name="Gharbi K."/>
            <person name="Hall N."/>
            <person name="Watson M."/>
            <person name="Adriaenssens E.M."/>
            <person name="Foster-Nyarko E."/>
            <person name="Jarju S."/>
            <person name="Secka A."/>
            <person name="Antonio M."/>
            <person name="Oren A."/>
            <person name="Chaudhuri R.R."/>
            <person name="La Ragione R."/>
            <person name="Hildebrand F."/>
            <person name="Pallen M.J."/>
        </authorList>
    </citation>
    <scope>NUCLEOTIDE SEQUENCE</scope>
    <source>
        <strain evidence="2">CHK187-14744</strain>
    </source>
</reference>
<name>A0A9D1HIZ3_9FIRM</name>
<evidence type="ECO:0000256" key="1">
    <source>
        <dbReference type="SAM" id="MobiDB-lite"/>
    </source>
</evidence>
<protein>
    <submittedName>
        <fullName evidence="2">Uncharacterized protein</fullName>
    </submittedName>
</protein>
<accession>A0A9D1HIZ3</accession>
<dbReference type="AlphaFoldDB" id="A0A9D1HIZ3"/>
<sequence length="307" mass="33542">MQKVRGQIRFWGLFIALTILMTGVFGACSRQEQISSEPDQSEGKAEGSGESTTDPAESYVTKAMYIQSADQVYEGQSLFIDVDQGTPFYAPLPEDALYDEEGNLLAADEVCPGNIFDLYGNGIMLESYPGQYPGITKGERVSEGQPEDVDQYADVLEPLTVEPDPSDPASMDIEYTTESAAVTMASGLGSYTWNYTDENGESQSVIACGSHILQWEEIPEITDPSVTDILLRFTSQPAEVTAVCWPVEEKDSSREAELLEGETVAADKQPDGKYAVSGLKPGYIYLVTAVWENDSEVEYGFCTALEN</sequence>
<feature type="region of interest" description="Disordered" evidence="1">
    <location>
        <begin position="32"/>
        <end position="56"/>
    </location>
</feature>
<organism evidence="2 3">
    <name type="scientific">Candidatus Onthocola gallistercoris</name>
    <dbReference type="NCBI Taxonomy" id="2840876"/>
    <lineage>
        <taxon>Bacteria</taxon>
        <taxon>Bacillati</taxon>
        <taxon>Bacillota</taxon>
        <taxon>Bacilli</taxon>
        <taxon>Candidatus Onthocola</taxon>
    </lineage>
</organism>